<protein>
    <submittedName>
        <fullName evidence="2">Uncharacterized protein</fullName>
    </submittedName>
</protein>
<dbReference type="Proteomes" id="UP000193926">
    <property type="component" value="Unassembled WGS sequence"/>
</dbReference>
<name>A0A1X4N9R1_9RHOB</name>
<evidence type="ECO:0000256" key="1">
    <source>
        <dbReference type="SAM" id="MobiDB-lite"/>
    </source>
</evidence>
<dbReference type="RefSeq" id="WP_085641533.1">
    <property type="nucleotide sequence ID" value="NZ_JFKC01000039.1"/>
</dbReference>
<accession>A0A1X4N9R1</accession>
<keyword evidence="3" id="KW-1185">Reference proteome</keyword>
<feature type="region of interest" description="Disordered" evidence="1">
    <location>
        <begin position="48"/>
        <end position="74"/>
    </location>
</feature>
<reference evidence="2 3" key="1">
    <citation type="submission" date="2014-03" db="EMBL/GenBank/DDBJ databases">
        <title>The draft genome sequence of Marivita geojedonensis KCTC 23882.</title>
        <authorList>
            <person name="Lai Q."/>
            <person name="Shao Z."/>
        </authorList>
    </citation>
    <scope>NUCLEOTIDE SEQUENCE [LARGE SCALE GENOMIC DNA]</scope>
    <source>
        <strain evidence="2 3">DPG-138</strain>
    </source>
</reference>
<dbReference type="STRING" id="1123756.MGEO_20025"/>
<gene>
    <name evidence="2" type="ORF">MGEO_20025</name>
</gene>
<organism evidence="2 3">
    <name type="scientific">Marivita geojedonensis</name>
    <dbReference type="NCBI Taxonomy" id="1123756"/>
    <lineage>
        <taxon>Bacteria</taxon>
        <taxon>Pseudomonadati</taxon>
        <taxon>Pseudomonadota</taxon>
        <taxon>Alphaproteobacteria</taxon>
        <taxon>Rhodobacterales</taxon>
        <taxon>Roseobacteraceae</taxon>
        <taxon>Marivita</taxon>
    </lineage>
</organism>
<dbReference type="AlphaFoldDB" id="A0A1X4N9R1"/>
<dbReference type="OrthoDB" id="7886544at2"/>
<dbReference type="EMBL" id="JFKC01000039">
    <property type="protein sequence ID" value="OSQ43027.1"/>
    <property type="molecule type" value="Genomic_DNA"/>
</dbReference>
<evidence type="ECO:0000313" key="2">
    <source>
        <dbReference type="EMBL" id="OSQ43027.1"/>
    </source>
</evidence>
<comment type="caution">
    <text evidence="2">The sequence shown here is derived from an EMBL/GenBank/DDBJ whole genome shotgun (WGS) entry which is preliminary data.</text>
</comment>
<sequence>MFATTLSRSIFSIAKLVGIRSATKATPRGPLPSWINDRQLSEQLLKDTGLSPEDLGGSPTYDDRKPFFMQSNFG</sequence>
<proteinExistence type="predicted"/>
<evidence type="ECO:0000313" key="3">
    <source>
        <dbReference type="Proteomes" id="UP000193926"/>
    </source>
</evidence>